<keyword evidence="5" id="KW-0106">Calcium</keyword>
<dbReference type="GO" id="GO:0016787">
    <property type="term" value="F:hydrolase activity"/>
    <property type="evidence" value="ECO:0007669"/>
    <property type="project" value="UniProtKB-KW"/>
</dbReference>
<dbReference type="InParanoid" id="S7W655"/>
<gene>
    <name evidence="8" type="ORF">SLOPH_2662</name>
</gene>
<evidence type="ECO:0000256" key="2">
    <source>
        <dbReference type="ARBA" id="ARBA00022722"/>
    </source>
</evidence>
<protein>
    <recommendedName>
        <fullName evidence="7">TNase-like domain-containing protein</fullName>
    </recommendedName>
</protein>
<dbReference type="Gene3D" id="2.40.50.90">
    <property type="match status" value="1"/>
</dbReference>
<reference evidence="9" key="1">
    <citation type="journal article" date="2013" name="PLoS Genet.">
        <title>The genome of Spraguea lophii and the basis of host-microsporidian interactions.</title>
        <authorList>
            <person name="Campbell S.E."/>
            <person name="Williams T.A."/>
            <person name="Yousuf A."/>
            <person name="Soanes D.M."/>
            <person name="Paszkiewicz K.H."/>
            <person name="Williams B.A.P."/>
        </authorList>
    </citation>
    <scope>NUCLEOTIDE SEQUENCE [LARGE SCALE GENOMIC DNA]</scope>
    <source>
        <strain evidence="9">42_110</strain>
    </source>
</reference>
<feature type="domain" description="TNase-like" evidence="7">
    <location>
        <begin position="48"/>
        <end position="194"/>
    </location>
</feature>
<keyword evidence="3" id="KW-0255">Endonuclease</keyword>
<keyword evidence="4" id="KW-0378">Hydrolase</keyword>
<keyword evidence="6" id="KW-0812">Transmembrane</keyword>
<dbReference type="SMART" id="SM00318">
    <property type="entry name" value="SNc"/>
    <property type="match status" value="1"/>
</dbReference>
<accession>S7W655</accession>
<dbReference type="PANTHER" id="PTHR12302">
    <property type="entry name" value="EBNA2 BINDING PROTEIN P100"/>
    <property type="match status" value="1"/>
</dbReference>
<evidence type="ECO:0000256" key="5">
    <source>
        <dbReference type="ARBA" id="ARBA00022837"/>
    </source>
</evidence>
<dbReference type="Proteomes" id="UP000014978">
    <property type="component" value="Unassembled WGS sequence"/>
</dbReference>
<dbReference type="InterPro" id="IPR016071">
    <property type="entry name" value="Staphylococal_nuclease_OB-fold"/>
</dbReference>
<keyword evidence="6" id="KW-1133">Transmembrane helix</keyword>
<dbReference type="GO" id="GO:0005739">
    <property type="term" value="C:mitochondrion"/>
    <property type="evidence" value="ECO:0007669"/>
    <property type="project" value="TreeGrafter"/>
</dbReference>
<comment type="similarity">
    <text evidence="1">Belongs to the LCL3 family.</text>
</comment>
<dbReference type="EMBL" id="ATCN01000905">
    <property type="protein sequence ID" value="EPR78275.1"/>
    <property type="molecule type" value="Genomic_DNA"/>
</dbReference>
<dbReference type="Pfam" id="PF00565">
    <property type="entry name" value="SNase"/>
    <property type="match status" value="1"/>
</dbReference>
<feature type="transmembrane region" description="Helical" evidence="6">
    <location>
        <begin position="12"/>
        <end position="29"/>
    </location>
</feature>
<sequence>MNTLLTFLLKYWYIPPTTVIVILLLYIFYKNFRRITSVSDLPSNMYGIYLTGIVTYIPDGDTFRFYHTPLFRSSTLRFGIKTLNIRIAGMDAPEGKYFGGEGQPLHNKSQKFLSDLIHLNKVKIKLLKTDRYNRILAVVYITKWLFKVNVAYKMLEKGMACVYIGSDAVYDNKKEKYIKKENIAKRKKLGIWGLKNYESPMDYKKRMRAKKKSSK</sequence>
<dbReference type="FunCoup" id="S7W655">
    <property type="interactions" value="1"/>
</dbReference>
<dbReference type="OMA" id="PWLANGD"/>
<evidence type="ECO:0000256" key="4">
    <source>
        <dbReference type="ARBA" id="ARBA00022801"/>
    </source>
</evidence>
<evidence type="ECO:0000256" key="3">
    <source>
        <dbReference type="ARBA" id="ARBA00022759"/>
    </source>
</evidence>
<dbReference type="STRING" id="1358809.S7W655"/>
<name>S7W655_SPRLO</name>
<dbReference type="HOGENOM" id="CLU_046484_0_0_1"/>
<dbReference type="AlphaFoldDB" id="S7W655"/>
<keyword evidence="9" id="KW-1185">Reference proteome</keyword>
<keyword evidence="6" id="KW-0472">Membrane</keyword>
<dbReference type="OrthoDB" id="430293at2759"/>
<dbReference type="SUPFAM" id="SSF50199">
    <property type="entry name" value="Staphylococcal nuclease"/>
    <property type="match status" value="1"/>
</dbReference>
<keyword evidence="2" id="KW-0540">Nuclease</keyword>
<comment type="caution">
    <text evidence="8">The sequence shown here is derived from an EMBL/GenBank/DDBJ whole genome shotgun (WGS) entry which is preliminary data.</text>
</comment>
<proteinExistence type="inferred from homology"/>
<dbReference type="PANTHER" id="PTHR12302:SF3">
    <property type="entry name" value="SERINE_THREONINE-PROTEIN KINASE 31"/>
    <property type="match status" value="1"/>
</dbReference>
<dbReference type="InterPro" id="IPR035437">
    <property type="entry name" value="SNase_OB-fold_sf"/>
</dbReference>
<dbReference type="PROSITE" id="PS50830">
    <property type="entry name" value="TNASE_3"/>
    <property type="match status" value="1"/>
</dbReference>
<evidence type="ECO:0000259" key="7">
    <source>
        <dbReference type="PROSITE" id="PS50830"/>
    </source>
</evidence>
<dbReference type="VEuPathDB" id="MicrosporidiaDB:SLOPH_2662"/>
<evidence type="ECO:0000256" key="6">
    <source>
        <dbReference type="SAM" id="Phobius"/>
    </source>
</evidence>
<evidence type="ECO:0000313" key="9">
    <source>
        <dbReference type="Proteomes" id="UP000014978"/>
    </source>
</evidence>
<evidence type="ECO:0000256" key="1">
    <source>
        <dbReference type="ARBA" id="ARBA00005435"/>
    </source>
</evidence>
<dbReference type="GO" id="GO:0004519">
    <property type="term" value="F:endonuclease activity"/>
    <property type="evidence" value="ECO:0007669"/>
    <property type="project" value="UniProtKB-KW"/>
</dbReference>
<evidence type="ECO:0000313" key="8">
    <source>
        <dbReference type="EMBL" id="EPR78275.1"/>
    </source>
</evidence>
<organism evidence="8 9">
    <name type="scientific">Spraguea lophii (strain 42_110)</name>
    <name type="common">Microsporidian parasite</name>
    <dbReference type="NCBI Taxonomy" id="1358809"/>
    <lineage>
        <taxon>Eukaryota</taxon>
        <taxon>Fungi</taxon>
        <taxon>Fungi incertae sedis</taxon>
        <taxon>Microsporidia</taxon>
        <taxon>Spragueidae</taxon>
        <taxon>Spraguea</taxon>
    </lineage>
</organism>